<feature type="transmembrane region" description="Helical" evidence="1">
    <location>
        <begin position="135"/>
        <end position="153"/>
    </location>
</feature>
<proteinExistence type="predicted"/>
<organism evidence="3 4">
    <name type="scientific">Phlebiopsis gigantea (strain 11061_1 CR5-6)</name>
    <name type="common">White-rot fungus</name>
    <name type="synonym">Peniophora gigantea</name>
    <dbReference type="NCBI Taxonomy" id="745531"/>
    <lineage>
        <taxon>Eukaryota</taxon>
        <taxon>Fungi</taxon>
        <taxon>Dikarya</taxon>
        <taxon>Basidiomycota</taxon>
        <taxon>Agaricomycotina</taxon>
        <taxon>Agaricomycetes</taxon>
        <taxon>Polyporales</taxon>
        <taxon>Phanerochaetaceae</taxon>
        <taxon>Phlebiopsis</taxon>
    </lineage>
</organism>
<name>A0A0C3PP42_PHLG1</name>
<dbReference type="STRING" id="745531.A0A0C3PP42"/>
<dbReference type="EMBL" id="KN840476">
    <property type="protein sequence ID" value="KIP08658.1"/>
    <property type="molecule type" value="Genomic_DNA"/>
</dbReference>
<keyword evidence="4" id="KW-1185">Reference proteome</keyword>
<feature type="transmembrane region" description="Helical" evidence="1">
    <location>
        <begin position="52"/>
        <end position="70"/>
    </location>
</feature>
<evidence type="ECO:0000256" key="1">
    <source>
        <dbReference type="SAM" id="Phobius"/>
    </source>
</evidence>
<evidence type="ECO:0000313" key="3">
    <source>
        <dbReference type="EMBL" id="KIP08658.1"/>
    </source>
</evidence>
<dbReference type="Pfam" id="PF24800">
    <property type="entry name" value="DUF7702"/>
    <property type="match status" value="1"/>
</dbReference>
<gene>
    <name evidence="3" type="ORF">PHLGIDRAFT_126858</name>
</gene>
<keyword evidence="1" id="KW-0472">Membrane</keyword>
<sequence>MSSSQPINFARAEGIQHKELGAAILFAVLYIPCIPIFVYLSFTRYTSVWRSLTLFALVRSTAFILRALLAGSSTVGNDVHTVVAEVVIYGIGFFGLLNSAYSLAMDRDMVVNTGTRAYNAPAPLGIMSRIIRTRLVIRGVLFAAVIMGIISGAEQGSSKTSSQHTADSLRKASLYIFLAVAILLFLLTLMLAVDEFS</sequence>
<accession>A0A0C3PP42</accession>
<dbReference type="OrthoDB" id="5389493at2759"/>
<reference evidence="3 4" key="1">
    <citation type="journal article" date="2014" name="PLoS Genet.">
        <title>Analysis of the Phlebiopsis gigantea genome, transcriptome and secretome provides insight into its pioneer colonization strategies of wood.</title>
        <authorList>
            <person name="Hori C."/>
            <person name="Ishida T."/>
            <person name="Igarashi K."/>
            <person name="Samejima M."/>
            <person name="Suzuki H."/>
            <person name="Master E."/>
            <person name="Ferreira P."/>
            <person name="Ruiz-Duenas F.J."/>
            <person name="Held B."/>
            <person name="Canessa P."/>
            <person name="Larrondo L.F."/>
            <person name="Schmoll M."/>
            <person name="Druzhinina I.S."/>
            <person name="Kubicek C.P."/>
            <person name="Gaskell J.A."/>
            <person name="Kersten P."/>
            <person name="St John F."/>
            <person name="Glasner J."/>
            <person name="Sabat G."/>
            <person name="Splinter BonDurant S."/>
            <person name="Syed K."/>
            <person name="Yadav J."/>
            <person name="Mgbeahuruike A.C."/>
            <person name="Kovalchuk A."/>
            <person name="Asiegbu F.O."/>
            <person name="Lackner G."/>
            <person name="Hoffmeister D."/>
            <person name="Rencoret J."/>
            <person name="Gutierrez A."/>
            <person name="Sun H."/>
            <person name="Lindquist E."/>
            <person name="Barry K."/>
            <person name="Riley R."/>
            <person name="Grigoriev I.V."/>
            <person name="Henrissat B."/>
            <person name="Kues U."/>
            <person name="Berka R.M."/>
            <person name="Martinez A.T."/>
            <person name="Covert S.F."/>
            <person name="Blanchette R.A."/>
            <person name="Cullen D."/>
        </authorList>
    </citation>
    <scope>NUCLEOTIDE SEQUENCE [LARGE SCALE GENOMIC DNA]</scope>
    <source>
        <strain evidence="3 4">11061_1 CR5-6</strain>
    </source>
</reference>
<feature type="transmembrane region" description="Helical" evidence="1">
    <location>
        <begin position="82"/>
        <end position="101"/>
    </location>
</feature>
<dbReference type="AlphaFoldDB" id="A0A0C3PP42"/>
<evidence type="ECO:0000313" key="4">
    <source>
        <dbReference type="Proteomes" id="UP000053257"/>
    </source>
</evidence>
<feature type="non-terminal residue" evidence="3">
    <location>
        <position position="197"/>
    </location>
</feature>
<feature type="transmembrane region" description="Helical" evidence="1">
    <location>
        <begin position="173"/>
        <end position="193"/>
    </location>
</feature>
<feature type="transmembrane region" description="Helical" evidence="1">
    <location>
        <begin position="20"/>
        <end position="40"/>
    </location>
</feature>
<feature type="domain" description="DUF7702" evidence="2">
    <location>
        <begin position="22"/>
        <end position="192"/>
    </location>
</feature>
<protein>
    <recommendedName>
        <fullName evidence="2">DUF7702 domain-containing protein</fullName>
    </recommendedName>
</protein>
<evidence type="ECO:0000259" key="2">
    <source>
        <dbReference type="Pfam" id="PF24800"/>
    </source>
</evidence>
<dbReference type="Proteomes" id="UP000053257">
    <property type="component" value="Unassembled WGS sequence"/>
</dbReference>
<dbReference type="InterPro" id="IPR056119">
    <property type="entry name" value="DUF7702"/>
</dbReference>
<keyword evidence="1" id="KW-1133">Transmembrane helix</keyword>
<keyword evidence="1" id="KW-0812">Transmembrane</keyword>
<dbReference type="HOGENOM" id="CLU_092145_0_0_1"/>